<comment type="subcellular location">
    <subcellularLocation>
        <location evidence="1">Membrane</location>
        <topology evidence="1">Multi-pass membrane protein</topology>
    </subcellularLocation>
</comment>
<dbReference type="InterPro" id="IPR038330">
    <property type="entry name" value="TspO/MBR-related_sf"/>
</dbReference>
<dbReference type="eggNOG" id="COG3476">
    <property type="taxonomic scope" value="Bacteria"/>
</dbReference>
<dbReference type="STRING" id="69279.BG36_23180"/>
<dbReference type="Gene3D" id="1.20.1260.100">
    <property type="entry name" value="TspO/MBR protein"/>
    <property type="match status" value="1"/>
</dbReference>
<name>A0A011TC15_9HYPH</name>
<dbReference type="PANTHER" id="PTHR10057">
    <property type="entry name" value="PERIPHERAL-TYPE BENZODIAZEPINE RECEPTOR"/>
    <property type="match status" value="1"/>
</dbReference>
<reference evidence="8 10" key="2">
    <citation type="submission" date="2019-03" db="EMBL/GenBank/DDBJ databases">
        <title>Genomic Encyclopedia of Type Strains, Phase IV (KMG-IV): sequencing the most valuable type-strain genomes for metagenomic binning, comparative biology and taxonomic classification.</title>
        <authorList>
            <person name="Goeker M."/>
        </authorList>
    </citation>
    <scope>NUCLEOTIDE SEQUENCE [LARGE SCALE GENOMIC DNA]</scope>
    <source>
        <strain evidence="8 10">DSM 11603</strain>
    </source>
</reference>
<dbReference type="PATRIC" id="fig|69279.3.peg.1561"/>
<feature type="transmembrane region" description="Helical" evidence="6">
    <location>
        <begin position="86"/>
        <end position="115"/>
    </location>
</feature>
<dbReference type="AlphaFoldDB" id="A0A011TC15"/>
<sequence length="150" mass="16735">MNKYLSLGVFLVAVVGIGIFIGIATPPGDWYAGLAKPSFNPPNWLFAPVWTILYILIAIVGWRTWRRNPSGMAMKLWFTQMALNFAWSPIFFAAHATAAALVVIILLLALILWFIDTVRADDRPSALMFVPYALWTGFATLLNASILYLN</sequence>
<dbReference type="PANTHER" id="PTHR10057:SF0">
    <property type="entry name" value="TRANSLOCATOR PROTEIN"/>
    <property type="match status" value="1"/>
</dbReference>
<dbReference type="GO" id="GO:0016020">
    <property type="term" value="C:membrane"/>
    <property type="evidence" value="ECO:0007669"/>
    <property type="project" value="UniProtKB-SubCell"/>
</dbReference>
<dbReference type="Pfam" id="PF03073">
    <property type="entry name" value="TspO_MBR"/>
    <property type="match status" value="1"/>
</dbReference>
<dbReference type="PIRSF" id="PIRSF005859">
    <property type="entry name" value="PBR"/>
    <property type="match status" value="1"/>
</dbReference>
<dbReference type="CDD" id="cd15904">
    <property type="entry name" value="TSPO_MBR"/>
    <property type="match status" value="1"/>
</dbReference>
<dbReference type="RefSeq" id="WP_035025204.1">
    <property type="nucleotide sequence ID" value="NZ_KK073882.1"/>
</dbReference>
<evidence type="ECO:0000256" key="6">
    <source>
        <dbReference type="SAM" id="Phobius"/>
    </source>
</evidence>
<evidence type="ECO:0000256" key="4">
    <source>
        <dbReference type="ARBA" id="ARBA00022989"/>
    </source>
</evidence>
<keyword evidence="3 6" id="KW-0812">Transmembrane</keyword>
<evidence type="ECO:0000313" key="7">
    <source>
        <dbReference type="EMBL" id="EXL09184.1"/>
    </source>
</evidence>
<dbReference type="GO" id="GO:0033013">
    <property type="term" value="P:tetrapyrrole metabolic process"/>
    <property type="evidence" value="ECO:0007669"/>
    <property type="project" value="UniProtKB-ARBA"/>
</dbReference>
<keyword evidence="5 6" id="KW-0472">Membrane</keyword>
<dbReference type="EMBL" id="JENY01000008">
    <property type="protein sequence ID" value="EXL09184.1"/>
    <property type="molecule type" value="Genomic_DNA"/>
</dbReference>
<dbReference type="Proteomes" id="UP000019849">
    <property type="component" value="Unassembled WGS sequence"/>
</dbReference>
<proteinExistence type="inferred from homology"/>
<evidence type="ECO:0000313" key="8">
    <source>
        <dbReference type="EMBL" id="TDR37612.1"/>
    </source>
</evidence>
<evidence type="ECO:0000256" key="3">
    <source>
        <dbReference type="ARBA" id="ARBA00022692"/>
    </source>
</evidence>
<comment type="caution">
    <text evidence="7">The sequence shown here is derived from an EMBL/GenBank/DDBJ whole genome shotgun (WGS) entry which is preliminary data.</text>
</comment>
<feature type="transmembrane region" description="Helical" evidence="6">
    <location>
        <begin position="127"/>
        <end position="149"/>
    </location>
</feature>
<protein>
    <submittedName>
        <fullName evidence="7">CrtK/TspO family sensor protein</fullName>
    </submittedName>
    <submittedName>
        <fullName evidence="8">TspO/MBR related protein</fullName>
    </submittedName>
</protein>
<evidence type="ECO:0000313" key="10">
    <source>
        <dbReference type="Proteomes" id="UP000294958"/>
    </source>
</evidence>
<organism evidence="7 9">
    <name type="scientific">Aquamicrobium defluvii</name>
    <dbReference type="NCBI Taxonomy" id="69279"/>
    <lineage>
        <taxon>Bacteria</taxon>
        <taxon>Pseudomonadati</taxon>
        <taxon>Pseudomonadota</taxon>
        <taxon>Alphaproteobacteria</taxon>
        <taxon>Hyphomicrobiales</taxon>
        <taxon>Phyllobacteriaceae</taxon>
        <taxon>Aquamicrobium</taxon>
    </lineage>
</organism>
<evidence type="ECO:0000313" key="9">
    <source>
        <dbReference type="Proteomes" id="UP000019849"/>
    </source>
</evidence>
<evidence type="ECO:0000256" key="5">
    <source>
        <dbReference type="ARBA" id="ARBA00023136"/>
    </source>
</evidence>
<keyword evidence="10" id="KW-1185">Reference proteome</keyword>
<accession>A0A011TC15</accession>
<dbReference type="InterPro" id="IPR004307">
    <property type="entry name" value="TspO_MBR"/>
</dbReference>
<reference evidence="7 9" key="1">
    <citation type="submission" date="2014-02" db="EMBL/GenBank/DDBJ databases">
        <title>Aquamicrobium defluvii Genome sequencing.</title>
        <authorList>
            <person name="Wang X."/>
        </authorList>
    </citation>
    <scope>NUCLEOTIDE SEQUENCE [LARGE SCALE GENOMIC DNA]</scope>
    <source>
        <strain evidence="7 9">W13Z1</strain>
    </source>
</reference>
<dbReference type="EMBL" id="SNZF01000002">
    <property type="protein sequence ID" value="TDR37612.1"/>
    <property type="molecule type" value="Genomic_DNA"/>
</dbReference>
<gene>
    <name evidence="7" type="ORF">BG36_23180</name>
    <name evidence="8" type="ORF">DES43_102158</name>
</gene>
<dbReference type="Proteomes" id="UP000294958">
    <property type="component" value="Unassembled WGS sequence"/>
</dbReference>
<comment type="similarity">
    <text evidence="2">Belongs to the TspO/BZRP family.</text>
</comment>
<evidence type="ECO:0000256" key="1">
    <source>
        <dbReference type="ARBA" id="ARBA00004141"/>
    </source>
</evidence>
<keyword evidence="4 6" id="KW-1133">Transmembrane helix</keyword>
<dbReference type="HOGENOM" id="CLU_091805_2_0_5"/>
<feature type="transmembrane region" description="Helical" evidence="6">
    <location>
        <begin position="7"/>
        <end position="25"/>
    </location>
</feature>
<dbReference type="FunFam" id="1.20.1260.100:FF:000001">
    <property type="entry name" value="translocator protein 2"/>
    <property type="match status" value="1"/>
</dbReference>
<feature type="transmembrane region" description="Helical" evidence="6">
    <location>
        <begin position="45"/>
        <end position="65"/>
    </location>
</feature>
<evidence type="ECO:0000256" key="2">
    <source>
        <dbReference type="ARBA" id="ARBA00007524"/>
    </source>
</evidence>